<dbReference type="InterPro" id="IPR051799">
    <property type="entry name" value="NADH_flavin_oxidoreductase"/>
</dbReference>
<dbReference type="Gene3D" id="3.20.20.70">
    <property type="entry name" value="Aldolase class I"/>
    <property type="match status" value="1"/>
</dbReference>
<name>A0A1M2W678_TRAPU</name>
<comment type="caution">
    <text evidence="6">The sequence shown here is derived from an EMBL/GenBank/DDBJ whole genome shotgun (WGS) entry which is preliminary data.</text>
</comment>
<proteinExistence type="inferred from homology"/>
<accession>A0A1M2W678</accession>
<evidence type="ECO:0000256" key="3">
    <source>
        <dbReference type="ARBA" id="ARBA00022643"/>
    </source>
</evidence>
<keyword evidence="7" id="KW-1185">Reference proteome</keyword>
<dbReference type="PANTHER" id="PTHR43656:SF2">
    <property type="entry name" value="BINDING OXIDOREDUCTASE, PUTATIVE (AFU_ORTHOLOGUE AFUA_2G08260)-RELATED"/>
    <property type="match status" value="1"/>
</dbReference>
<organism evidence="6 7">
    <name type="scientific">Trametes pubescens</name>
    <name type="common">White-rot fungus</name>
    <dbReference type="NCBI Taxonomy" id="154538"/>
    <lineage>
        <taxon>Eukaryota</taxon>
        <taxon>Fungi</taxon>
        <taxon>Dikarya</taxon>
        <taxon>Basidiomycota</taxon>
        <taxon>Agaricomycotina</taxon>
        <taxon>Agaricomycetes</taxon>
        <taxon>Polyporales</taxon>
        <taxon>Polyporaceae</taxon>
        <taxon>Trametes</taxon>
    </lineage>
</organism>
<dbReference type="AlphaFoldDB" id="A0A1M2W678"/>
<feature type="domain" description="NADH:flavin oxidoreductase/NADH oxidase N-terminal" evidence="5">
    <location>
        <begin position="137"/>
        <end position="296"/>
    </location>
</feature>
<reference evidence="6 7" key="1">
    <citation type="submission" date="2016-10" db="EMBL/GenBank/DDBJ databases">
        <title>Genome sequence of the basidiomycete white-rot fungus Trametes pubescens.</title>
        <authorList>
            <person name="Makela M.R."/>
            <person name="Granchi Z."/>
            <person name="Peng M."/>
            <person name="De Vries R.P."/>
            <person name="Grigoriev I."/>
            <person name="Riley R."/>
            <person name="Hilden K."/>
        </authorList>
    </citation>
    <scope>NUCLEOTIDE SEQUENCE [LARGE SCALE GENOMIC DNA]</scope>
    <source>
        <strain evidence="6 7">FBCC735</strain>
    </source>
</reference>
<dbReference type="Proteomes" id="UP000184267">
    <property type="component" value="Unassembled WGS sequence"/>
</dbReference>
<dbReference type="InterPro" id="IPR013785">
    <property type="entry name" value="Aldolase_TIM"/>
</dbReference>
<keyword evidence="3" id="KW-0288">FMN</keyword>
<sequence length="561" mass="60533">MSSHEDSQNDVDLLSHAGEIFAPVKLPVSGRTVPNRLVKAPLYEHFCSLWDGNPNSALCALYAKWGAGHWGVIITGNVQVDRKHLSFGRDMTIPEVLSPAALAPWTRLAEAIHTGRASPLDAPHPEAAAHAELGTPLALIQLSHGGRQSLNVLGGRSPFEPPLAPSPIRSGASHAGKDGQLSLAIHKLMHQEPREMTHTDIKAAVAAFVRGAELASLSGFDGVQVHAAHGYLVCQFISPKSNIRTDDYSAQTDPLHFLRDIVYGIRESKIIPAHFVVAVKLNSADYTVDSTEPQESRALDHVREIGSWGLVDFIEVSGGDYEDPRTSPPLPFETSLLNVSAEFIDSVQQFKKPRQVMFEAFAERSMDVLAHCTPSATARGAPPLICLTGGLSTLPKMSSVLGHNHAHLLGIGRPAATHPSLPVELYEAVSARTAGRATDFFMTEPPALRADGLGEPPRTLLSWRALERFTFYVLSLLWSLQPARLPRLVGAGGDVNWHNIVMRRIAAGEKEPADYTLGKIGASVRFYFSPYPPSEGGASARWWMLAGVVGVAIGVGLGQVI</sequence>
<dbReference type="SUPFAM" id="SSF51395">
    <property type="entry name" value="FMN-linked oxidoreductases"/>
    <property type="match status" value="1"/>
</dbReference>
<dbReference type="EMBL" id="MNAD01000180">
    <property type="protein sequence ID" value="OJT15349.1"/>
    <property type="molecule type" value="Genomic_DNA"/>
</dbReference>
<dbReference type="Pfam" id="PF00724">
    <property type="entry name" value="Oxidored_FMN"/>
    <property type="match status" value="1"/>
</dbReference>
<comment type="similarity">
    <text evidence="1">Belongs to the NADH:flavin oxidoreductase/NADH oxidase family.</text>
</comment>
<evidence type="ECO:0000256" key="1">
    <source>
        <dbReference type="ARBA" id="ARBA00005979"/>
    </source>
</evidence>
<dbReference type="OMA" id="NAMIFKE"/>
<dbReference type="GO" id="GO:0010181">
    <property type="term" value="F:FMN binding"/>
    <property type="evidence" value="ECO:0007669"/>
    <property type="project" value="InterPro"/>
</dbReference>
<gene>
    <name evidence="6" type="ORF">TRAPUB_8094</name>
</gene>
<dbReference type="STRING" id="154538.A0A1M2W678"/>
<dbReference type="GO" id="GO:0016491">
    <property type="term" value="F:oxidoreductase activity"/>
    <property type="evidence" value="ECO:0007669"/>
    <property type="project" value="UniProtKB-KW"/>
</dbReference>
<dbReference type="PANTHER" id="PTHR43656">
    <property type="entry name" value="BINDING OXIDOREDUCTASE, PUTATIVE (AFU_ORTHOLOGUE AFUA_2G08260)-RELATED"/>
    <property type="match status" value="1"/>
</dbReference>
<evidence type="ECO:0000313" key="6">
    <source>
        <dbReference type="EMBL" id="OJT15349.1"/>
    </source>
</evidence>
<evidence type="ECO:0000313" key="7">
    <source>
        <dbReference type="Proteomes" id="UP000184267"/>
    </source>
</evidence>
<protein>
    <submittedName>
        <fullName evidence="6">NADPH dehydrogenase</fullName>
    </submittedName>
</protein>
<evidence type="ECO:0000259" key="5">
    <source>
        <dbReference type="Pfam" id="PF00724"/>
    </source>
</evidence>
<keyword evidence="4" id="KW-0560">Oxidoreductase</keyword>
<keyword evidence="2" id="KW-0285">Flavoprotein</keyword>
<evidence type="ECO:0000256" key="2">
    <source>
        <dbReference type="ARBA" id="ARBA00022630"/>
    </source>
</evidence>
<evidence type="ECO:0000256" key="4">
    <source>
        <dbReference type="ARBA" id="ARBA00023002"/>
    </source>
</evidence>
<dbReference type="OrthoDB" id="1663137at2759"/>
<dbReference type="InterPro" id="IPR001155">
    <property type="entry name" value="OxRdtase_FMN_N"/>
</dbReference>